<reference evidence="1 2" key="1">
    <citation type="submission" date="2019-08" db="EMBL/GenBank/DDBJ databases">
        <title>Actinomadura sp. nov. CYP1-5 isolated from mountain soil.</title>
        <authorList>
            <person name="Songsumanus A."/>
            <person name="Kuncharoen N."/>
            <person name="Kudo T."/>
            <person name="Yuki M."/>
            <person name="Igarashi Y."/>
            <person name="Tanasupawat S."/>
        </authorList>
    </citation>
    <scope>NUCLEOTIDE SEQUENCE [LARGE SCALE GENOMIC DNA]</scope>
    <source>
        <strain evidence="1 2">CYP1-5</strain>
    </source>
</reference>
<protein>
    <submittedName>
        <fullName evidence="1">Uncharacterized protein</fullName>
    </submittedName>
</protein>
<keyword evidence="2" id="KW-1185">Reference proteome</keyword>
<comment type="caution">
    <text evidence="1">The sequence shown here is derived from an EMBL/GenBank/DDBJ whole genome shotgun (WGS) entry which is preliminary data.</text>
</comment>
<proteinExistence type="predicted"/>
<dbReference type="AlphaFoldDB" id="A0A5D3F7M5"/>
<evidence type="ECO:0000313" key="2">
    <source>
        <dbReference type="Proteomes" id="UP000323505"/>
    </source>
</evidence>
<dbReference type="Proteomes" id="UP000323505">
    <property type="component" value="Unassembled WGS sequence"/>
</dbReference>
<evidence type="ECO:0000313" key="1">
    <source>
        <dbReference type="EMBL" id="TYK43335.1"/>
    </source>
</evidence>
<organism evidence="1 2">
    <name type="scientific">Actinomadura decatromicini</name>
    <dbReference type="NCBI Taxonomy" id="2604572"/>
    <lineage>
        <taxon>Bacteria</taxon>
        <taxon>Bacillati</taxon>
        <taxon>Actinomycetota</taxon>
        <taxon>Actinomycetes</taxon>
        <taxon>Streptosporangiales</taxon>
        <taxon>Thermomonosporaceae</taxon>
        <taxon>Actinomadura</taxon>
    </lineage>
</organism>
<gene>
    <name evidence="1" type="ORF">FXF68_39410</name>
</gene>
<dbReference type="EMBL" id="VSRQ01000012">
    <property type="protein sequence ID" value="TYK43335.1"/>
    <property type="molecule type" value="Genomic_DNA"/>
</dbReference>
<sequence>MTPVVTPGDAQAGREGWKRADRARTIRLQHWEYDAEGIGGLDYDVGAVLVRSASVVGEGELAATLEAWGLHAGRFRYPWETDDPR</sequence>
<accession>A0A5D3F7M5</accession>
<name>A0A5D3F7M5_9ACTN</name>